<evidence type="ECO:0000256" key="2">
    <source>
        <dbReference type="ARBA" id="ARBA00009533"/>
    </source>
</evidence>
<dbReference type="InterPro" id="IPR015424">
    <property type="entry name" value="PyrdxlP-dep_Trfase"/>
</dbReference>
<evidence type="ECO:0000313" key="8">
    <source>
        <dbReference type="Proteomes" id="UP000501690"/>
    </source>
</evidence>
<dbReference type="InterPro" id="IPR015421">
    <property type="entry name" value="PyrdxlP-dep_Trfase_major"/>
</dbReference>
<evidence type="ECO:0000313" key="7">
    <source>
        <dbReference type="EMBL" id="QCE08114.1"/>
    </source>
</evidence>
<dbReference type="GO" id="GO:0030170">
    <property type="term" value="F:pyridoxal phosphate binding"/>
    <property type="evidence" value="ECO:0007669"/>
    <property type="project" value="InterPro"/>
</dbReference>
<keyword evidence="5" id="KW-0456">Lyase</keyword>
<dbReference type="Gene3D" id="3.40.640.10">
    <property type="entry name" value="Type I PLP-dependent aspartate aminotransferase-like (Major domain)"/>
    <property type="match status" value="2"/>
</dbReference>
<dbReference type="PROSITE" id="PS00392">
    <property type="entry name" value="DDC_GAD_HDC_YDC"/>
    <property type="match status" value="2"/>
</dbReference>
<feature type="modified residue" description="N6-(pyridoxal phosphate)lysine" evidence="6">
    <location>
        <position position="286"/>
    </location>
</feature>
<dbReference type="InterPro" id="IPR021115">
    <property type="entry name" value="Pyridoxal-P_BS"/>
</dbReference>
<name>A0A4D6N5H8_VIGUN</name>
<comment type="cofactor">
    <cofactor evidence="1 6">
        <name>pyridoxal 5'-phosphate</name>
        <dbReference type="ChEBI" id="CHEBI:597326"/>
    </cofactor>
</comment>
<evidence type="ECO:0000256" key="4">
    <source>
        <dbReference type="ARBA" id="ARBA00022898"/>
    </source>
</evidence>
<evidence type="ECO:0000256" key="3">
    <source>
        <dbReference type="ARBA" id="ARBA00022793"/>
    </source>
</evidence>
<gene>
    <name evidence="7" type="ORF">DEO72_LG9g3139</name>
</gene>
<dbReference type="InterPro" id="IPR002129">
    <property type="entry name" value="PyrdxlP-dep_de-COase"/>
</dbReference>
<dbReference type="PANTHER" id="PTHR46101:SF17">
    <property type="entry name" value="SERINE DECARBOXYLASE"/>
    <property type="match status" value="1"/>
</dbReference>
<evidence type="ECO:0000256" key="6">
    <source>
        <dbReference type="PIRSR" id="PIRSR602129-50"/>
    </source>
</evidence>
<dbReference type="GO" id="GO:0016831">
    <property type="term" value="F:carboxy-lyase activity"/>
    <property type="evidence" value="ECO:0007669"/>
    <property type="project" value="UniProtKB-KW"/>
</dbReference>
<dbReference type="PANTHER" id="PTHR46101">
    <property type="match status" value="1"/>
</dbReference>
<dbReference type="Proteomes" id="UP000501690">
    <property type="component" value="Linkage Group LG9"/>
</dbReference>
<keyword evidence="3" id="KW-0210">Decarboxylase</keyword>
<dbReference type="GO" id="GO:0019752">
    <property type="term" value="P:carboxylic acid metabolic process"/>
    <property type="evidence" value="ECO:0007669"/>
    <property type="project" value="InterPro"/>
</dbReference>
<dbReference type="AlphaFoldDB" id="A0A4D6N5H8"/>
<keyword evidence="4 6" id="KW-0663">Pyridoxal phosphate</keyword>
<dbReference type="SUPFAM" id="SSF53383">
    <property type="entry name" value="PLP-dependent transferases"/>
    <property type="match status" value="2"/>
</dbReference>
<sequence length="632" mass="71152">MENSMEKNVAMFFIPTTRATELLSTEVSRDNVSGGKEKLQIDIEDKLAITEFNGETQPNLDSVISHYIQSLNQTNLRFLGYPTNQNFNYDTLAPLLHFHLNNVGDPFRGSSFSMNSTSFEVCVLDWFANLWEIEKSKYWGYVTTGGTEGNLHGILVGREKFPNGILYASQDSHYSIFKIARMYRMQCMKVSTLVSGEIDCDELKTLLLAHKDKPAIINLNIGTTMKGGVDDLDLVIEILKECGFTQDRFYIHCDGALFGIMLPFIKQAPKITFKKPIGSITISGHKFLGCPIPCGTLITRQQYINVLTDVEYIASRDVTITGSRSGHASIFLWYAIKRKGFMGLQSEVHKCIANACHLQHRLRSAGIGAMLNKFSNIVVFERPPDEDFARKWSLACEGNIAHVVVMQHVTTEMLDSFVDEFLQKRSIWFEDGRFLPLCIASDAPKITFKKPIGSITISGHKFLGCPIPCGTLITRQQYINVLTDVEYIASRDVTITGSRSGHASIFLWYAIKRKGFMGLQSEVHKCIANACHLQHRLRSAGIGAMLNKFSNIVVFERPPDEDFARKWSLACEGNIAHVVVMQHVTTEMLDSFVDEFLQKRSIWFEDGRFLPLCIASDVGSRHCACSIHNSMR</sequence>
<evidence type="ECO:0000256" key="1">
    <source>
        <dbReference type="ARBA" id="ARBA00001933"/>
    </source>
</evidence>
<dbReference type="Pfam" id="PF00282">
    <property type="entry name" value="Pyridoxal_deC"/>
    <property type="match status" value="1"/>
</dbReference>
<evidence type="ECO:0000256" key="5">
    <source>
        <dbReference type="ARBA" id="ARBA00023239"/>
    </source>
</evidence>
<comment type="similarity">
    <text evidence="2">Belongs to the group II decarboxylase family.</text>
</comment>
<reference evidence="7 8" key="1">
    <citation type="submission" date="2019-04" db="EMBL/GenBank/DDBJ databases">
        <title>An improved genome assembly and genetic linkage map for asparagus bean, Vigna unguiculata ssp. sesquipedialis.</title>
        <authorList>
            <person name="Xia Q."/>
            <person name="Zhang R."/>
            <person name="Dong Y."/>
        </authorList>
    </citation>
    <scope>NUCLEOTIDE SEQUENCE [LARGE SCALE GENOMIC DNA]</scope>
    <source>
        <tissue evidence="7">Leaf</tissue>
    </source>
</reference>
<keyword evidence="8" id="KW-1185">Reference proteome</keyword>
<dbReference type="InterPro" id="IPR051151">
    <property type="entry name" value="Group_II_Decarboxylase"/>
</dbReference>
<organism evidence="7 8">
    <name type="scientific">Vigna unguiculata</name>
    <name type="common">Cowpea</name>
    <dbReference type="NCBI Taxonomy" id="3917"/>
    <lineage>
        <taxon>Eukaryota</taxon>
        <taxon>Viridiplantae</taxon>
        <taxon>Streptophyta</taxon>
        <taxon>Embryophyta</taxon>
        <taxon>Tracheophyta</taxon>
        <taxon>Spermatophyta</taxon>
        <taxon>Magnoliopsida</taxon>
        <taxon>eudicotyledons</taxon>
        <taxon>Gunneridae</taxon>
        <taxon>Pentapetalae</taxon>
        <taxon>rosids</taxon>
        <taxon>fabids</taxon>
        <taxon>Fabales</taxon>
        <taxon>Fabaceae</taxon>
        <taxon>Papilionoideae</taxon>
        <taxon>50 kb inversion clade</taxon>
        <taxon>NPAAA clade</taxon>
        <taxon>indigoferoid/millettioid clade</taxon>
        <taxon>Phaseoleae</taxon>
        <taxon>Vigna</taxon>
    </lineage>
</organism>
<proteinExistence type="inferred from homology"/>
<accession>A0A4D6N5H8</accession>
<dbReference type="EMBL" id="CP039353">
    <property type="protein sequence ID" value="QCE08114.1"/>
    <property type="molecule type" value="Genomic_DNA"/>
</dbReference>
<protein>
    <submittedName>
        <fullName evidence="7">Histidine decarboxylase</fullName>
    </submittedName>
</protein>
<dbReference type="NCBIfam" id="NF002748">
    <property type="entry name" value="PRK02769.1"/>
    <property type="match status" value="1"/>
</dbReference>